<proteinExistence type="predicted"/>
<evidence type="ECO:0008006" key="4">
    <source>
        <dbReference type="Google" id="ProtNLM"/>
    </source>
</evidence>
<evidence type="ECO:0000313" key="3">
    <source>
        <dbReference type="Proteomes" id="UP000297604"/>
    </source>
</evidence>
<keyword evidence="3" id="KW-1185">Reference proteome</keyword>
<dbReference type="CDD" id="cd12913">
    <property type="entry name" value="PDC1_MCP_like"/>
    <property type="match status" value="1"/>
</dbReference>
<gene>
    <name evidence="2" type="ORF">E3O46_10975</name>
</gene>
<dbReference type="RefSeq" id="WP_134561691.1">
    <property type="nucleotide sequence ID" value="NZ_SOFS01000019.1"/>
</dbReference>
<feature type="region of interest" description="Disordered" evidence="1">
    <location>
        <begin position="64"/>
        <end position="86"/>
    </location>
</feature>
<comment type="caution">
    <text evidence="2">The sequence shown here is derived from an EMBL/GenBank/DDBJ whole genome shotgun (WGS) entry which is preliminary data.</text>
</comment>
<protein>
    <recommendedName>
        <fullName evidence="4">Cache domain-containing protein</fullName>
    </recommendedName>
</protein>
<dbReference type="Pfam" id="PF22673">
    <property type="entry name" value="MCP-like_PDC_1"/>
    <property type="match status" value="1"/>
</dbReference>
<evidence type="ECO:0000313" key="2">
    <source>
        <dbReference type="EMBL" id="TFC20697.1"/>
    </source>
</evidence>
<dbReference type="Proteomes" id="UP000297604">
    <property type="component" value="Unassembled WGS sequence"/>
</dbReference>
<organism evidence="2 3">
    <name type="scientific">Cryobacterium glucosi</name>
    <dbReference type="NCBI Taxonomy" id="1259175"/>
    <lineage>
        <taxon>Bacteria</taxon>
        <taxon>Bacillati</taxon>
        <taxon>Actinomycetota</taxon>
        <taxon>Actinomycetes</taxon>
        <taxon>Micrococcales</taxon>
        <taxon>Microbacteriaceae</taxon>
        <taxon>Cryobacterium</taxon>
    </lineage>
</organism>
<accession>A0ABY2IPH9</accession>
<reference evidence="2 3" key="1">
    <citation type="submission" date="2019-03" db="EMBL/GenBank/DDBJ databases">
        <title>Genomics of glacier-inhabiting Cryobacterium strains.</title>
        <authorList>
            <person name="Liu Q."/>
            <person name="Xin Y.-H."/>
        </authorList>
    </citation>
    <scope>NUCLEOTIDE SEQUENCE [LARGE SCALE GENOMIC DNA]</scope>
    <source>
        <strain evidence="2 3">MDB1-5</strain>
    </source>
</reference>
<sequence>MTPAPLAPQACAAAVSAAVADVFTVLEDWRDRVAAAVPLTTTTELDALVETLVLPALLGEAEPAAHRDAAQHGTAQHGTAPHGTAPHGAPALLVGAGFIATADYRPGRPAHFAWWLGPLASNPLLGTTLSPTRLDLAARVHTEYLRDFRGLEWYRVPEATGRAHVTGPYVDHLCTFDFIVTLTLPVQVDGGTVGVIGADVSVTRLEQALLPVLLGLSAPAALVNAVGRVMISTEATLAAGDIVPNPGHPLTGYDRVPCPGIPFDVIVRRPPE</sequence>
<dbReference type="Gene3D" id="3.30.450.20">
    <property type="entry name" value="PAS domain"/>
    <property type="match status" value="1"/>
</dbReference>
<name>A0ABY2IPH9_9MICO</name>
<dbReference type="EMBL" id="SOFS01000019">
    <property type="protein sequence ID" value="TFC20697.1"/>
    <property type="molecule type" value="Genomic_DNA"/>
</dbReference>
<feature type="compositionally biased region" description="Low complexity" evidence="1">
    <location>
        <begin position="77"/>
        <end position="86"/>
    </location>
</feature>
<evidence type="ECO:0000256" key="1">
    <source>
        <dbReference type="SAM" id="MobiDB-lite"/>
    </source>
</evidence>